<dbReference type="Proteomes" id="UP001060733">
    <property type="component" value="Chromosome"/>
</dbReference>
<proteinExistence type="predicted"/>
<gene>
    <name evidence="2" type="ORF">N8I86_02040</name>
</gene>
<evidence type="ECO:0000256" key="1">
    <source>
        <dbReference type="SAM" id="MobiDB-lite"/>
    </source>
</evidence>
<protein>
    <submittedName>
        <fullName evidence="2">Uncharacterized protein</fullName>
    </submittedName>
</protein>
<accession>A0ABY6EFH8</accession>
<name>A0ABY6EFH8_9ACTN</name>
<sequence length="75" mass="8268">MEFQLRAEYAEGTTPPRSGEARDTTWHMTEAGEARALCGRDLDPASETRPAEAWGTEAAESFCRSCGAQYLRQGQ</sequence>
<reference evidence="2" key="1">
    <citation type="submission" date="2022-10" db="EMBL/GenBank/DDBJ databases">
        <authorList>
            <person name="Mo P."/>
        </authorList>
    </citation>
    <scope>NUCLEOTIDE SEQUENCE</scope>
    <source>
        <strain evidence="2">HUAS 14-6</strain>
    </source>
</reference>
<dbReference type="EMBL" id="CP106795">
    <property type="protein sequence ID" value="UXY33622.1"/>
    <property type="molecule type" value="Genomic_DNA"/>
</dbReference>
<feature type="region of interest" description="Disordered" evidence="1">
    <location>
        <begin position="1"/>
        <end position="22"/>
    </location>
</feature>
<evidence type="ECO:0000313" key="3">
    <source>
        <dbReference type="Proteomes" id="UP001060733"/>
    </source>
</evidence>
<organism evidence="2 3">
    <name type="scientific">Streptomyces albidocamelliae</name>
    <dbReference type="NCBI Taxonomy" id="2981135"/>
    <lineage>
        <taxon>Bacteria</taxon>
        <taxon>Bacillati</taxon>
        <taxon>Actinomycetota</taxon>
        <taxon>Actinomycetes</taxon>
        <taxon>Kitasatosporales</taxon>
        <taxon>Streptomycetaceae</taxon>
        <taxon>Streptomyces</taxon>
    </lineage>
</organism>
<evidence type="ECO:0000313" key="2">
    <source>
        <dbReference type="EMBL" id="UXY33622.1"/>
    </source>
</evidence>
<keyword evidence="3" id="KW-1185">Reference proteome</keyword>
<dbReference type="RefSeq" id="WP_263276904.1">
    <property type="nucleotide sequence ID" value="NZ_CP106795.1"/>
</dbReference>